<evidence type="ECO:0000313" key="2">
    <source>
        <dbReference type="Proteomes" id="UP000287394"/>
    </source>
</evidence>
<proteinExistence type="predicted"/>
<accession>A0A402CNW4</accession>
<dbReference type="Proteomes" id="UP000287394">
    <property type="component" value="Chromosome"/>
</dbReference>
<keyword evidence="2" id="KW-1185">Reference proteome</keyword>
<sequence length="69" mass="7343">MQILFGAFRILGKSMGHLLMLLTVGPVGLISKSAPSEVNPMSVQEIVMEAQRRDALAAAEDAPRPPQGV</sequence>
<organism evidence="1 2">
    <name type="scientific">Capsulimonas corticalis</name>
    <dbReference type="NCBI Taxonomy" id="2219043"/>
    <lineage>
        <taxon>Bacteria</taxon>
        <taxon>Bacillati</taxon>
        <taxon>Armatimonadota</taxon>
        <taxon>Armatimonadia</taxon>
        <taxon>Capsulimonadales</taxon>
        <taxon>Capsulimonadaceae</taxon>
        <taxon>Capsulimonas</taxon>
    </lineage>
</organism>
<reference evidence="1 2" key="1">
    <citation type="journal article" date="2019" name="Int. J. Syst. Evol. Microbiol.">
        <title>Capsulimonas corticalis gen. nov., sp. nov., an aerobic capsulated bacterium, of a novel bacterial order, Capsulimonadales ord. nov., of the class Armatimonadia of the phylum Armatimonadetes.</title>
        <authorList>
            <person name="Li J."/>
            <person name="Kudo C."/>
            <person name="Tonouchi A."/>
        </authorList>
    </citation>
    <scope>NUCLEOTIDE SEQUENCE [LARGE SCALE GENOMIC DNA]</scope>
    <source>
        <strain evidence="1 2">AX-7</strain>
    </source>
</reference>
<protein>
    <submittedName>
        <fullName evidence="1">Uncharacterized protein</fullName>
    </submittedName>
</protein>
<dbReference type="RefSeq" id="WP_125205767.1">
    <property type="nucleotide sequence ID" value="NZ_AP025739.1"/>
</dbReference>
<dbReference type="EMBL" id="AP025739">
    <property type="protein sequence ID" value="BDI33136.1"/>
    <property type="molecule type" value="Genomic_DNA"/>
</dbReference>
<gene>
    <name evidence="1" type="ORF">CCAX7_51870</name>
</gene>
<dbReference type="KEGG" id="ccot:CCAX7_51870"/>
<evidence type="ECO:0000313" key="1">
    <source>
        <dbReference type="EMBL" id="BDI33136.1"/>
    </source>
</evidence>
<dbReference type="AlphaFoldDB" id="A0A402CNW4"/>
<name>A0A402CNW4_9BACT</name>